<evidence type="ECO:0007829" key="8">
    <source>
        <dbReference type="PDB" id="8G3D"/>
    </source>
</evidence>
<evidence type="ECO:0000313" key="6">
    <source>
        <dbReference type="Proteomes" id="UP000009168"/>
    </source>
</evidence>
<dbReference type="PROSITE" id="PS50222">
    <property type="entry name" value="EF_HAND_2"/>
    <property type="match status" value="4"/>
</dbReference>
<name>I7ME81_TETTS</name>
<dbReference type="KEGG" id="tet:TTHERM_00267880"/>
<dbReference type="PDB" id="8G3D">
    <property type="method" value="EM"/>
    <property type="resolution" value="3.70 A"/>
    <property type="chains" value="2C/3C/4C=1-300"/>
</dbReference>
<evidence type="ECO:0000256" key="2">
    <source>
        <dbReference type="ARBA" id="ARBA00022737"/>
    </source>
</evidence>
<dbReference type="Gene3D" id="1.10.238.10">
    <property type="entry name" value="EF-hand"/>
    <property type="match status" value="3"/>
</dbReference>
<keyword evidence="3" id="KW-0106">Calcium</keyword>
<reference evidence="7 8" key="2">
    <citation type="journal article" date="2023" name="Nat. Commun.">
        <title>Native doublet microtubules from Tetrahymena thermophila reveal the importance of outer junction proteins.</title>
        <authorList>
            <person name="Kubo S."/>
            <person name="Black C.S."/>
            <person name="Joachimiak E."/>
            <person name="Yang S.K."/>
            <person name="Legal T."/>
            <person name="Peri K."/>
            <person name="Khalifa A.A.Z."/>
            <person name="Ghanaeian A."/>
            <person name="McCafferty C.L."/>
            <person name="Valente-Paterno M."/>
            <person name="De Bellis C."/>
            <person name="Huynh P.M."/>
            <person name="Fan Z."/>
            <person name="Marcotte E.M."/>
            <person name="Wloga D."/>
            <person name="Bui K.H."/>
        </authorList>
    </citation>
    <scope>STRUCTURE BY ELECTRON MICROSCOPY (3.70 ANGSTROMS)</scope>
</reference>
<feature type="domain" description="EF-hand" evidence="4">
    <location>
        <begin position="30"/>
        <end position="65"/>
    </location>
</feature>
<evidence type="ECO:0000256" key="1">
    <source>
        <dbReference type="ARBA" id="ARBA00022723"/>
    </source>
</evidence>
<feature type="domain" description="EF-hand" evidence="4">
    <location>
        <begin position="229"/>
        <end position="264"/>
    </location>
</feature>
<evidence type="ECO:0007829" key="9">
    <source>
        <dbReference type="PDB" id="8SF7"/>
    </source>
</evidence>
<dbReference type="OMA" id="IKHEFIS"/>
<reference evidence="6" key="1">
    <citation type="journal article" date="2006" name="PLoS Biol.">
        <title>Macronuclear genome sequence of the ciliate Tetrahymena thermophila, a model eukaryote.</title>
        <authorList>
            <person name="Eisen J.A."/>
            <person name="Coyne R.S."/>
            <person name="Wu M."/>
            <person name="Wu D."/>
            <person name="Thiagarajan M."/>
            <person name="Wortman J.R."/>
            <person name="Badger J.H."/>
            <person name="Ren Q."/>
            <person name="Amedeo P."/>
            <person name="Jones K.M."/>
            <person name="Tallon L.J."/>
            <person name="Delcher A.L."/>
            <person name="Salzberg S.L."/>
            <person name="Silva J.C."/>
            <person name="Haas B.J."/>
            <person name="Majoros W.H."/>
            <person name="Farzad M."/>
            <person name="Carlton J.M."/>
            <person name="Smith R.K. Jr."/>
            <person name="Garg J."/>
            <person name="Pearlman R.E."/>
            <person name="Karrer K.M."/>
            <person name="Sun L."/>
            <person name="Manning G."/>
            <person name="Elde N.C."/>
            <person name="Turkewitz A.P."/>
            <person name="Asai D.J."/>
            <person name="Wilkes D.E."/>
            <person name="Wang Y."/>
            <person name="Cai H."/>
            <person name="Collins K."/>
            <person name="Stewart B.A."/>
            <person name="Lee S.R."/>
            <person name="Wilamowska K."/>
            <person name="Weinberg Z."/>
            <person name="Ruzzo W.L."/>
            <person name="Wloga D."/>
            <person name="Gaertig J."/>
            <person name="Frankel J."/>
            <person name="Tsao C.-C."/>
            <person name="Gorovsky M.A."/>
            <person name="Keeling P.J."/>
            <person name="Waller R.F."/>
            <person name="Patron N.J."/>
            <person name="Cherry J.M."/>
            <person name="Stover N.A."/>
            <person name="Krieger C.J."/>
            <person name="del Toro C."/>
            <person name="Ryder H.F."/>
            <person name="Williamson S.C."/>
            <person name="Barbeau R.A."/>
            <person name="Hamilton E.P."/>
            <person name="Orias E."/>
        </authorList>
    </citation>
    <scope>NUCLEOTIDE SEQUENCE [LARGE SCALE GENOMIC DNA]</scope>
    <source>
        <strain evidence="6">SB210</strain>
    </source>
</reference>
<dbReference type="STRING" id="312017.I7ME81"/>
<dbReference type="HOGENOM" id="CLU_1002739_0_0_1"/>
<dbReference type="GO" id="GO:0005509">
    <property type="term" value="F:calcium ion binding"/>
    <property type="evidence" value="ECO:0007669"/>
    <property type="project" value="InterPro"/>
</dbReference>
<dbReference type="EMBL" id="GG662703">
    <property type="protein sequence ID" value="EAR95678.2"/>
    <property type="molecule type" value="Genomic_DNA"/>
</dbReference>
<dbReference type="PANTHER" id="PTHR34524">
    <property type="entry name" value="CALCYPHOSIN"/>
    <property type="match status" value="1"/>
</dbReference>
<keyword evidence="7 8" id="KW-0002">3D-structure</keyword>
<dbReference type="Pfam" id="PF13499">
    <property type="entry name" value="EF-hand_7"/>
    <property type="match status" value="1"/>
</dbReference>
<feature type="domain" description="EF-hand" evidence="4">
    <location>
        <begin position="265"/>
        <end position="300"/>
    </location>
</feature>
<protein>
    <submittedName>
        <fullName evidence="5">EF-hand pair protein</fullName>
    </submittedName>
</protein>
<dbReference type="RefSeq" id="XP_001015923.2">
    <property type="nucleotide sequence ID" value="XM_001015923.3"/>
</dbReference>
<dbReference type="SMART" id="SM00054">
    <property type="entry name" value="EFh"/>
    <property type="match status" value="4"/>
</dbReference>
<organism evidence="5 6">
    <name type="scientific">Tetrahymena thermophila (strain SB210)</name>
    <dbReference type="NCBI Taxonomy" id="312017"/>
    <lineage>
        <taxon>Eukaryota</taxon>
        <taxon>Sar</taxon>
        <taxon>Alveolata</taxon>
        <taxon>Ciliophora</taxon>
        <taxon>Intramacronucleata</taxon>
        <taxon>Oligohymenophorea</taxon>
        <taxon>Hymenostomatida</taxon>
        <taxon>Tetrahymenina</taxon>
        <taxon>Tetrahymenidae</taxon>
        <taxon>Tetrahymena</taxon>
    </lineage>
</organism>
<evidence type="ECO:0007829" key="7">
    <source>
        <dbReference type="PDB" id="8G2Z"/>
    </source>
</evidence>
<dbReference type="PDB" id="8SF7">
    <property type="method" value="EM"/>
    <property type="resolution" value="4.10 A"/>
    <property type="chains" value="2C/3C/4C=1-300"/>
</dbReference>
<dbReference type="EMDB" id="EMD-40436"/>
<evidence type="ECO:0000313" key="5">
    <source>
        <dbReference type="EMBL" id="EAR95678.2"/>
    </source>
</evidence>
<dbReference type="InterPro" id="IPR011992">
    <property type="entry name" value="EF-hand-dom_pair"/>
</dbReference>
<dbReference type="SUPFAM" id="SSF47473">
    <property type="entry name" value="EF-hand"/>
    <property type="match status" value="2"/>
</dbReference>
<keyword evidence="1" id="KW-0479">Metal-binding</keyword>
<dbReference type="AlphaFoldDB" id="I7ME81"/>
<dbReference type="InterPro" id="IPR002048">
    <property type="entry name" value="EF_hand_dom"/>
</dbReference>
<dbReference type="Proteomes" id="UP000009168">
    <property type="component" value="Unassembled WGS sequence"/>
</dbReference>
<keyword evidence="6" id="KW-1185">Reference proteome</keyword>
<keyword evidence="2" id="KW-0677">Repeat</keyword>
<dbReference type="PANTHER" id="PTHR34524:SF6">
    <property type="entry name" value="CALCYPHOSINE LIKE"/>
    <property type="match status" value="1"/>
</dbReference>
<dbReference type="InterPro" id="IPR018247">
    <property type="entry name" value="EF_Hand_1_Ca_BS"/>
</dbReference>
<dbReference type="eggNOG" id="KOG0032">
    <property type="taxonomic scope" value="Eukaryota"/>
</dbReference>
<dbReference type="InParanoid" id="I7ME81"/>
<evidence type="ECO:0000256" key="3">
    <source>
        <dbReference type="ARBA" id="ARBA00022837"/>
    </source>
</evidence>
<dbReference type="CDD" id="cd00051">
    <property type="entry name" value="EFh"/>
    <property type="match status" value="1"/>
</dbReference>
<accession>I7ME81</accession>
<dbReference type="EMDB" id="EMD-29692"/>
<reference evidence="9" key="3">
    <citation type="journal article" date="2024" name="Elife">
        <title>Effect of alpha-tubulin acetylation on the doublet microtubule structure.</title>
        <authorList>
            <person name="Yang S.K."/>
            <person name="Kubo S."/>
            <person name="Black C.S."/>
            <person name="Peri K."/>
            <person name="Dai D."/>
            <person name="Legal T."/>
            <person name="Valente-Paterno M."/>
            <person name="Gaertig J."/>
            <person name="Bui K.H."/>
        </authorList>
    </citation>
    <scope>STRUCTURE BY ELECTRON MICROSCOPY (4.10 ANGSTROMS)</scope>
</reference>
<dbReference type="PDB" id="8G2Z">
    <property type="method" value="EM"/>
    <property type="resolution" value="4.10 A"/>
    <property type="chains" value="2C/3C/4C=1-300"/>
</dbReference>
<proteinExistence type="evidence at protein level"/>
<dbReference type="PROSITE" id="PS00018">
    <property type="entry name" value="EF_HAND_1"/>
    <property type="match status" value="2"/>
</dbReference>
<feature type="domain" description="EF-hand" evidence="4">
    <location>
        <begin position="145"/>
        <end position="180"/>
    </location>
</feature>
<dbReference type="InterPro" id="IPR051581">
    <property type="entry name" value="Ca-bind"/>
</dbReference>
<dbReference type="OrthoDB" id="444540at2759"/>
<gene>
    <name evidence="5" type="ORF">TTHERM_00267880</name>
</gene>
<dbReference type="EMDB" id="EMD-29685"/>
<sequence length="300" mass="34911">MSLYGVGLNVQVDRIKTEFRLYVSKQKGGLNVRNLRRIFEQLDYQQNGQLNLDDFKAGLNKFGFFLKNVDYQCLLKYFDVEQNGNVNYLAFLSCISQTLNQRRANFVLKVFDSIDSEQKGAVHPFSLAERLEVVKNKDYQIGSKTREQLVGEYVAQFHKNQDGLITRDEFVSYYEDLGLGISSDQHFIEILQTQWGIKEDDDLAITKEEVKGIVKTIRQKLIQKTKGANDEFLLRKLFKEFDISNSGFLTLDEMNAMLIKLEIPIQKRYLNAVFSQLDRNHSGVIEFEEFVYYIVNDPYP</sequence>
<evidence type="ECO:0000259" key="4">
    <source>
        <dbReference type="PROSITE" id="PS50222"/>
    </source>
</evidence>
<dbReference type="GeneID" id="7839447"/>